<keyword evidence="4 6" id="KW-0378">Hydrolase</keyword>
<feature type="domain" description="Glycoside hydrolase family 42 N-terminal" evidence="11">
    <location>
        <begin position="15"/>
        <end position="375"/>
    </location>
</feature>
<feature type="binding site" evidence="9">
    <location>
        <position position="158"/>
    </location>
    <ligand>
        <name>Zn(2+)</name>
        <dbReference type="ChEBI" id="CHEBI:29105"/>
    </ligand>
</feature>
<dbReference type="CAZy" id="GH42">
    <property type="family name" value="Glycoside Hydrolase Family 42"/>
</dbReference>
<dbReference type="eggNOG" id="COG1874">
    <property type="taxonomic scope" value="Bacteria"/>
</dbReference>
<dbReference type="EMBL" id="CP001814">
    <property type="protein sequence ID" value="ACZ84285.1"/>
    <property type="molecule type" value="Genomic_DNA"/>
</dbReference>
<evidence type="ECO:0000313" key="13">
    <source>
        <dbReference type="EMBL" id="ACZ84285.1"/>
    </source>
</evidence>
<evidence type="ECO:0000256" key="1">
    <source>
        <dbReference type="ARBA" id="ARBA00001412"/>
    </source>
</evidence>
<name>D2BD44_STRRD</name>
<feature type="binding site" evidence="8">
    <location>
        <position position="150"/>
    </location>
    <ligand>
        <name>substrate</name>
    </ligand>
</feature>
<feature type="binding site" evidence="9">
    <location>
        <position position="156"/>
    </location>
    <ligand>
        <name>Zn(2+)</name>
        <dbReference type="ChEBI" id="CHEBI:29105"/>
    </ligand>
</feature>
<feature type="binding site" evidence="9">
    <location>
        <position position="116"/>
    </location>
    <ligand>
        <name>Zn(2+)</name>
        <dbReference type="ChEBI" id="CHEBI:29105"/>
    </ligand>
</feature>
<evidence type="ECO:0000256" key="2">
    <source>
        <dbReference type="ARBA" id="ARBA00005940"/>
    </source>
</evidence>
<comment type="catalytic activity">
    <reaction evidence="1 6">
        <text>Hydrolysis of terminal non-reducing beta-D-galactose residues in beta-D-galactosides.</text>
        <dbReference type="EC" id="3.2.1.23"/>
    </reaction>
</comment>
<dbReference type="PIRSF" id="PIRSF001084">
    <property type="entry name" value="B-galactosidase"/>
    <property type="match status" value="1"/>
</dbReference>
<dbReference type="PANTHER" id="PTHR36447">
    <property type="entry name" value="BETA-GALACTOSIDASE GANA"/>
    <property type="match status" value="1"/>
</dbReference>
<keyword evidence="5 6" id="KW-0326">Glycosidase</keyword>
<feature type="compositionally biased region" description="Low complexity" evidence="10">
    <location>
        <begin position="603"/>
        <end position="619"/>
    </location>
</feature>
<dbReference type="InterPro" id="IPR013738">
    <property type="entry name" value="Beta_galactosidase_Trimer"/>
</dbReference>
<dbReference type="InterPro" id="IPR029062">
    <property type="entry name" value="Class_I_gatase-like"/>
</dbReference>
<evidence type="ECO:0000259" key="11">
    <source>
        <dbReference type="Pfam" id="PF02449"/>
    </source>
</evidence>
<dbReference type="SUPFAM" id="SSF51445">
    <property type="entry name" value="(Trans)glycosidases"/>
    <property type="match status" value="1"/>
</dbReference>
<keyword evidence="14" id="KW-1185">Reference proteome</keyword>
<evidence type="ECO:0000256" key="7">
    <source>
        <dbReference type="PIRSR" id="PIRSR001084-1"/>
    </source>
</evidence>
<dbReference type="PANTHER" id="PTHR36447:SF1">
    <property type="entry name" value="BETA-GALACTOSIDASE GANA"/>
    <property type="match status" value="1"/>
</dbReference>
<dbReference type="Pfam" id="PF08532">
    <property type="entry name" value="Glyco_hydro_42M"/>
    <property type="match status" value="1"/>
</dbReference>
<dbReference type="Gene3D" id="3.40.50.880">
    <property type="match status" value="1"/>
</dbReference>
<dbReference type="EC" id="3.2.1.23" evidence="3 6"/>
<evidence type="ECO:0000256" key="9">
    <source>
        <dbReference type="PIRSR" id="PIRSR001084-3"/>
    </source>
</evidence>
<dbReference type="SUPFAM" id="SSF52317">
    <property type="entry name" value="Class I glutamine amidotransferase-like"/>
    <property type="match status" value="1"/>
</dbReference>
<reference evidence="13 14" key="1">
    <citation type="journal article" date="2010" name="Stand. Genomic Sci.">
        <title>Complete genome sequence of Streptosporangium roseum type strain (NI 9100).</title>
        <authorList>
            <person name="Nolan M."/>
            <person name="Sikorski J."/>
            <person name="Jando M."/>
            <person name="Lucas S."/>
            <person name="Lapidus A."/>
            <person name="Glavina Del Rio T."/>
            <person name="Chen F."/>
            <person name="Tice H."/>
            <person name="Pitluck S."/>
            <person name="Cheng J.F."/>
            <person name="Chertkov O."/>
            <person name="Sims D."/>
            <person name="Meincke L."/>
            <person name="Brettin T."/>
            <person name="Han C."/>
            <person name="Detter J.C."/>
            <person name="Bruce D."/>
            <person name="Goodwin L."/>
            <person name="Land M."/>
            <person name="Hauser L."/>
            <person name="Chang Y.J."/>
            <person name="Jeffries C.D."/>
            <person name="Ivanova N."/>
            <person name="Mavromatis K."/>
            <person name="Mikhailova N."/>
            <person name="Chen A."/>
            <person name="Palaniappan K."/>
            <person name="Chain P."/>
            <person name="Rohde M."/>
            <person name="Goker M."/>
            <person name="Bristow J."/>
            <person name="Eisen J.A."/>
            <person name="Markowitz V."/>
            <person name="Hugenholtz P."/>
            <person name="Kyrpides N.C."/>
            <person name="Klenk H.P."/>
        </authorList>
    </citation>
    <scope>NUCLEOTIDE SEQUENCE [LARGE SCALE GENOMIC DNA]</scope>
    <source>
        <strain evidence="14">ATCC 12428 / DSM 43021 / JCM 3005 / NI 9100</strain>
    </source>
</reference>
<keyword evidence="9" id="KW-0479">Metal-binding</keyword>
<evidence type="ECO:0000256" key="5">
    <source>
        <dbReference type="ARBA" id="ARBA00023295"/>
    </source>
</evidence>
<evidence type="ECO:0000313" key="14">
    <source>
        <dbReference type="Proteomes" id="UP000002029"/>
    </source>
</evidence>
<dbReference type="HOGENOM" id="CLU_012430_1_1_11"/>
<evidence type="ECO:0000256" key="4">
    <source>
        <dbReference type="ARBA" id="ARBA00022801"/>
    </source>
</evidence>
<keyword evidence="9" id="KW-0862">Zinc</keyword>
<gene>
    <name evidence="13" type="ordered locus">Sros_1287</name>
</gene>
<evidence type="ECO:0000256" key="6">
    <source>
        <dbReference type="PIRNR" id="PIRNR001084"/>
    </source>
</evidence>
<dbReference type="GO" id="GO:0005975">
    <property type="term" value="P:carbohydrate metabolic process"/>
    <property type="evidence" value="ECO:0007669"/>
    <property type="project" value="InterPro"/>
</dbReference>
<accession>D2BD44</accession>
<dbReference type="CDD" id="cd03143">
    <property type="entry name" value="A4_beta-galactosidase_middle_domain"/>
    <property type="match status" value="1"/>
</dbReference>
<feature type="compositionally biased region" description="Pro residues" evidence="10">
    <location>
        <begin position="589"/>
        <end position="602"/>
    </location>
</feature>
<comment type="similarity">
    <text evidence="2 6">Belongs to the glycosyl hydrolase 42 family.</text>
</comment>
<dbReference type="AlphaFoldDB" id="D2BD44"/>
<dbReference type="GO" id="GO:0009341">
    <property type="term" value="C:beta-galactosidase complex"/>
    <property type="evidence" value="ECO:0007669"/>
    <property type="project" value="InterPro"/>
</dbReference>
<dbReference type="GO" id="GO:0046872">
    <property type="term" value="F:metal ion binding"/>
    <property type="evidence" value="ECO:0007669"/>
    <property type="project" value="UniProtKB-KW"/>
</dbReference>
<evidence type="ECO:0000256" key="10">
    <source>
        <dbReference type="SAM" id="MobiDB-lite"/>
    </source>
</evidence>
<dbReference type="Pfam" id="PF02449">
    <property type="entry name" value="Glyco_hydro_42"/>
    <property type="match status" value="1"/>
</dbReference>
<feature type="active site" description="Nucleophile" evidence="7">
    <location>
        <position position="302"/>
    </location>
</feature>
<protein>
    <recommendedName>
        <fullName evidence="3 6">Beta-galactosidase</fullName>
        <shortName evidence="6">Beta-gal</shortName>
        <ecNumber evidence="3 6">3.2.1.23</ecNumber>
    </recommendedName>
</protein>
<evidence type="ECO:0000259" key="12">
    <source>
        <dbReference type="Pfam" id="PF08532"/>
    </source>
</evidence>
<feature type="domain" description="Beta-galactosidase trimerisation" evidence="12">
    <location>
        <begin position="389"/>
        <end position="583"/>
    </location>
</feature>
<dbReference type="InterPro" id="IPR017853">
    <property type="entry name" value="GH"/>
</dbReference>
<dbReference type="Proteomes" id="UP000002029">
    <property type="component" value="Chromosome"/>
</dbReference>
<dbReference type="GO" id="GO:0004565">
    <property type="term" value="F:beta-galactosidase activity"/>
    <property type="evidence" value="ECO:0007669"/>
    <property type="project" value="UniProtKB-EC"/>
</dbReference>
<dbReference type="InterPro" id="IPR003476">
    <property type="entry name" value="Glyco_hydro_42"/>
</dbReference>
<evidence type="ECO:0000256" key="3">
    <source>
        <dbReference type="ARBA" id="ARBA00012756"/>
    </source>
</evidence>
<sequence length="701" mass="75865">MDWPRGLEGLCYGGDYNPEQWPEEVWREDVGLMRRAGVNLVTVGVFSWARLEPSPGVHDFGWLDRALDLLHKGGIRVSLATPTASPPPWFGLAHPDALTVAADGTRLTHGSRDTYCVSAPAYRDAAVRIATGLAERYREHPALAMWHVHNEYGTWCHCDHVAAAFRTWLEARHGTLEALNDAWTTSFWGQHYSAWEQVLPPRATQYLPNPSQTLDFRRFLSDAMLDCFREQKAVLRALTPDVPVTTNFVFGGWVPVDQRRWAGEVDLVAIDHYPAADPPAETAFGADLARHWAGGAPWLLTEQAVVTYTGPRMVAKRPGEIARLSLSHIARGSRGAMFFQWRASRGGAELWHSGMVPHAGPDSRIFREVCELGALLPALEEATRAPVEAEAAVLWNVEAGWALQSPGLPSTELSYLDAVRQAHRVLYRHGVTADFAHPSDDLSAYRFVLVPSLYLISDADAENLRRYVEGGGTLVASFLSGVADEHARVRTGGYPGALRDLLGIRVEEFHPLPPDAAIPLSTPGGGPLGAGILPLAREGADPPPGERAPHDTGTFWSEHVHLEGAEALALYAVPEAPALDTPALDSPAPDTPTPHAPGPHAPGPHALRTDAPGTGAPGAALAGLPAITRHRHGRGTALYLSTRLTDGAYARLLGLRPAPVERVRRGGWLFTINHGDEEQEGTGGLRLSPGGYAVQKVQAGV</sequence>
<dbReference type="InterPro" id="IPR013529">
    <property type="entry name" value="Glyco_hydro_42_N"/>
</dbReference>
<dbReference type="KEGG" id="sro:Sros_1287"/>
<organism evidence="13 14">
    <name type="scientific">Streptosporangium roseum (strain ATCC 12428 / DSM 43021 / JCM 3005 / KCTC 9067 / NCIMB 10171 / NRRL 2505 / NI 9100)</name>
    <dbReference type="NCBI Taxonomy" id="479432"/>
    <lineage>
        <taxon>Bacteria</taxon>
        <taxon>Bacillati</taxon>
        <taxon>Actinomycetota</taxon>
        <taxon>Actinomycetes</taxon>
        <taxon>Streptosporangiales</taxon>
        <taxon>Streptosporangiaceae</taxon>
        <taxon>Streptosporangium</taxon>
    </lineage>
</organism>
<feature type="active site" description="Proton donor" evidence="7">
    <location>
        <position position="151"/>
    </location>
</feature>
<dbReference type="STRING" id="479432.Sros_1287"/>
<dbReference type="Gene3D" id="3.20.20.80">
    <property type="entry name" value="Glycosidases"/>
    <property type="match status" value="1"/>
</dbReference>
<evidence type="ECO:0000256" key="8">
    <source>
        <dbReference type="PIRSR" id="PIRSR001084-2"/>
    </source>
</evidence>
<feature type="binding site" evidence="8">
    <location>
        <position position="112"/>
    </location>
    <ligand>
        <name>substrate</name>
    </ligand>
</feature>
<proteinExistence type="inferred from homology"/>
<dbReference type="RefSeq" id="WP_012888030.1">
    <property type="nucleotide sequence ID" value="NC_013595.1"/>
</dbReference>
<feature type="region of interest" description="Disordered" evidence="10">
    <location>
        <begin position="579"/>
        <end position="619"/>
    </location>
</feature>